<dbReference type="AlphaFoldDB" id="A0A291IRY9"/>
<sequence>MRTNYSTPWFKLEDYLTFNNFDRKKLIQVPKKWEELFDSVEEMWEIITIRIQENINHYFNNFFELIPFDMLNDQYQQWITLALFHTFESIVNGRLPIYSNVELVFSNNSKDYSISNSYKKNFGSVSDMFPPEAIKYLNLTNLRQIQKFKSWDEAFDIWSKNIDDKKLINLKDIKTLIDSLDLTNRNVLKLIQDEFNNQADKNISWRTETLTYIDEKLDLQKIAKNIIDNDTAISKKLAEDINNQVSDIPKIKSEMNNKLNKNDFEIFSNKQSSNSTSFNEKLTILDRKMDELKIKTAYVYSDYSNSNSVNFPIKNYGIRIDQVLGFTGSLACSSETLLLSAFNRHFKRSDYGTWWWTISAFSFGEKSFFKDVKISCPPAGDLMIFSLNGLDMSAHPKDSALTIFYIDYETKQNNKFNLLESDEEVFKEASSKVVDSWFNFVDKDDQEKSAKKTGVK</sequence>
<gene>
    <name evidence="1" type="ORF">CP520_01940</name>
</gene>
<protein>
    <submittedName>
        <fullName evidence="1">Uncharacterized protein</fullName>
    </submittedName>
</protein>
<dbReference type="Proteomes" id="UP000232227">
    <property type="component" value="Chromosome"/>
</dbReference>
<name>A0A291IRY9_9MOLU</name>
<reference evidence="1 2" key="1">
    <citation type="submission" date="2017-09" db="EMBL/GenBank/DDBJ databases">
        <title>SPAdes assembly of the Mesoplasma lactucae genome.</title>
        <authorList>
            <person name="Knight T.F."/>
            <person name="Rubinstein R."/>
            <person name="Citino T."/>
        </authorList>
    </citation>
    <scope>NUCLEOTIDE SEQUENCE [LARGE SCALE GENOMIC DNA]</scope>
    <source>
        <strain evidence="1 2">831-C4</strain>
    </source>
</reference>
<dbReference type="EMBL" id="CP023668">
    <property type="protein sequence ID" value="ATG97508.1"/>
    <property type="molecule type" value="Genomic_DNA"/>
</dbReference>
<evidence type="ECO:0000313" key="1">
    <source>
        <dbReference type="EMBL" id="ATG97508.1"/>
    </source>
</evidence>
<proteinExistence type="predicted"/>
<accession>A0A291IRY9</accession>
<organism evidence="1 2">
    <name type="scientific">Mesoplasma lactucae ATCC 49193</name>
    <dbReference type="NCBI Taxonomy" id="81460"/>
    <lineage>
        <taxon>Bacteria</taxon>
        <taxon>Bacillati</taxon>
        <taxon>Mycoplasmatota</taxon>
        <taxon>Mollicutes</taxon>
        <taxon>Entomoplasmatales</taxon>
        <taxon>Entomoplasmataceae</taxon>
        <taxon>Mesoplasma</taxon>
    </lineage>
</organism>
<evidence type="ECO:0000313" key="2">
    <source>
        <dbReference type="Proteomes" id="UP000232227"/>
    </source>
</evidence>
<dbReference type="RefSeq" id="WP_096862796.1">
    <property type="nucleotide sequence ID" value="NZ_CP023668.1"/>
</dbReference>
<dbReference type="KEGG" id="mlac:CP520_01940"/>
<keyword evidence="2" id="KW-1185">Reference proteome</keyword>